<protein>
    <submittedName>
        <fullName evidence="2">Uncharacterized protein</fullName>
    </submittedName>
</protein>
<dbReference type="RefSeq" id="XP_043121449.1">
    <property type="nucleotide sequence ID" value="XM_043265514.1"/>
</dbReference>
<accession>A0A9P3BPL3</accession>
<dbReference type="Proteomes" id="UP000710440">
    <property type="component" value="Unassembled WGS sequence"/>
</dbReference>
<keyword evidence="1" id="KW-0812">Transmembrane</keyword>
<evidence type="ECO:0000313" key="2">
    <source>
        <dbReference type="EMBL" id="GIJ98262.1"/>
    </source>
</evidence>
<proteinExistence type="predicted"/>
<gene>
    <name evidence="2" type="ORF">Aspvir_000378</name>
</gene>
<keyword evidence="1" id="KW-1133">Transmembrane helix</keyword>
<evidence type="ECO:0000256" key="1">
    <source>
        <dbReference type="SAM" id="Phobius"/>
    </source>
</evidence>
<name>A0A9P3BPL3_ASPVI</name>
<dbReference type="GeneID" id="66928360"/>
<sequence length="107" mass="12038">MATDTTGAWALWFLMLGIYSVVTIALLFVGTVSASWVTIRLRGKPTLAFRFTENGKETMLYVYNDEHWLVRAVVDDLVAWKKKVGDLEAQNEQPCVLNDNLEGKSQA</sequence>
<dbReference type="OrthoDB" id="4471335at2759"/>
<keyword evidence="3" id="KW-1185">Reference proteome</keyword>
<feature type="transmembrane region" description="Helical" evidence="1">
    <location>
        <begin position="12"/>
        <end position="37"/>
    </location>
</feature>
<keyword evidence="1" id="KW-0472">Membrane</keyword>
<comment type="caution">
    <text evidence="2">The sequence shown here is derived from an EMBL/GenBank/DDBJ whole genome shotgun (WGS) entry which is preliminary data.</text>
</comment>
<evidence type="ECO:0000313" key="3">
    <source>
        <dbReference type="Proteomes" id="UP000710440"/>
    </source>
</evidence>
<dbReference type="EMBL" id="BOPL01000001">
    <property type="protein sequence ID" value="GIJ98262.1"/>
    <property type="molecule type" value="Genomic_DNA"/>
</dbReference>
<dbReference type="AlphaFoldDB" id="A0A9P3BPL3"/>
<reference evidence="2 3" key="1">
    <citation type="submission" date="2021-02" db="EMBL/GenBank/DDBJ databases">
        <title>Pan-genome distribution and transcriptional activeness of fungal secondary metabolism genes in Aspergillus section Fumigati.</title>
        <authorList>
            <person name="Takahashi H."/>
            <person name="Umemura M."/>
            <person name="Ninomiya A."/>
            <person name="Kusuya Y."/>
            <person name="Urayama S."/>
            <person name="Shimizu M."/>
            <person name="Watanabe A."/>
            <person name="Kamei K."/>
            <person name="Yaguchi T."/>
            <person name="Hagiwara D."/>
        </authorList>
    </citation>
    <scope>NUCLEOTIDE SEQUENCE [LARGE SCALE GENOMIC DNA]</scope>
    <source>
        <strain evidence="2 3">IFM 47045</strain>
    </source>
</reference>
<organism evidence="2 3">
    <name type="scientific">Aspergillus viridinutans</name>
    <dbReference type="NCBI Taxonomy" id="75553"/>
    <lineage>
        <taxon>Eukaryota</taxon>
        <taxon>Fungi</taxon>
        <taxon>Dikarya</taxon>
        <taxon>Ascomycota</taxon>
        <taxon>Pezizomycotina</taxon>
        <taxon>Eurotiomycetes</taxon>
        <taxon>Eurotiomycetidae</taxon>
        <taxon>Eurotiales</taxon>
        <taxon>Aspergillaceae</taxon>
        <taxon>Aspergillus</taxon>
        <taxon>Aspergillus subgen. Fumigati</taxon>
    </lineage>
</organism>